<proteinExistence type="predicted"/>
<protein>
    <submittedName>
        <fullName evidence="1">Uncharacterized protein</fullName>
    </submittedName>
</protein>
<accession>A0A6M3JI01</accession>
<dbReference type="AlphaFoldDB" id="A0A6M3JI01"/>
<dbReference type="EMBL" id="MT141708">
    <property type="protein sequence ID" value="QJA69466.1"/>
    <property type="molecule type" value="Genomic_DNA"/>
</dbReference>
<name>A0A6M3JI01_9ZZZZ</name>
<gene>
    <name evidence="1" type="ORF">MM415A04568_0003</name>
</gene>
<sequence>MTEIVPCREWKEWEKLIGKRMLVDRRGVHWLRSPVEVILLEVSPSGKYLKFIFPNGVSSWSIRGEYLFVEVLP</sequence>
<evidence type="ECO:0000313" key="1">
    <source>
        <dbReference type="EMBL" id="QJA69466.1"/>
    </source>
</evidence>
<reference evidence="1" key="1">
    <citation type="submission" date="2020-03" db="EMBL/GenBank/DDBJ databases">
        <title>The deep terrestrial virosphere.</title>
        <authorList>
            <person name="Holmfeldt K."/>
            <person name="Nilsson E."/>
            <person name="Simone D."/>
            <person name="Lopez-Fernandez M."/>
            <person name="Wu X."/>
            <person name="de Brujin I."/>
            <person name="Lundin D."/>
            <person name="Andersson A."/>
            <person name="Bertilsson S."/>
            <person name="Dopson M."/>
        </authorList>
    </citation>
    <scope>NUCLEOTIDE SEQUENCE</scope>
    <source>
        <strain evidence="1">MM415A04568</strain>
    </source>
</reference>
<organism evidence="1">
    <name type="scientific">viral metagenome</name>
    <dbReference type="NCBI Taxonomy" id="1070528"/>
    <lineage>
        <taxon>unclassified sequences</taxon>
        <taxon>metagenomes</taxon>
        <taxon>organismal metagenomes</taxon>
    </lineage>
</organism>